<evidence type="ECO:0000313" key="3">
    <source>
        <dbReference type="Proteomes" id="UP001501842"/>
    </source>
</evidence>
<keyword evidence="3" id="KW-1185">Reference proteome</keyword>
<reference evidence="2 3" key="1">
    <citation type="journal article" date="2019" name="Int. J. Syst. Evol. Microbiol.">
        <title>The Global Catalogue of Microorganisms (GCM) 10K type strain sequencing project: providing services to taxonomists for standard genome sequencing and annotation.</title>
        <authorList>
            <consortium name="The Broad Institute Genomics Platform"/>
            <consortium name="The Broad Institute Genome Sequencing Center for Infectious Disease"/>
            <person name="Wu L."/>
            <person name="Ma J."/>
        </authorList>
    </citation>
    <scope>NUCLEOTIDE SEQUENCE [LARGE SCALE GENOMIC DNA]</scope>
    <source>
        <strain evidence="2 3">JCM 8201</strain>
    </source>
</reference>
<gene>
    <name evidence="2" type="ORF">GCM10010439_54200</name>
</gene>
<accession>A0ABN3UIS3</accession>
<evidence type="ECO:0000313" key="2">
    <source>
        <dbReference type="EMBL" id="GAA2733645.1"/>
    </source>
</evidence>
<feature type="region of interest" description="Disordered" evidence="1">
    <location>
        <begin position="1"/>
        <end position="74"/>
    </location>
</feature>
<feature type="compositionally biased region" description="Low complexity" evidence="1">
    <location>
        <begin position="1"/>
        <end position="23"/>
    </location>
</feature>
<protein>
    <submittedName>
        <fullName evidence="2">Uncharacterized protein</fullName>
    </submittedName>
</protein>
<dbReference type="EMBL" id="BAAATZ010000025">
    <property type="protein sequence ID" value="GAA2733645.1"/>
    <property type="molecule type" value="Genomic_DNA"/>
</dbReference>
<name>A0ABN3UIS3_9ACTN</name>
<comment type="caution">
    <text evidence="2">The sequence shown here is derived from an EMBL/GenBank/DDBJ whole genome shotgun (WGS) entry which is preliminary data.</text>
</comment>
<sequence length="74" mass="7543">MARLPAGPAGFGAAATTGSRTSACGDRAGRACTPVPRTDGDPVVELGRFGHAEKAAAPAAKRPVLSRKRRLSDK</sequence>
<dbReference type="Proteomes" id="UP001501842">
    <property type="component" value="Unassembled WGS sequence"/>
</dbReference>
<proteinExistence type="predicted"/>
<organism evidence="2 3">
    <name type="scientific">Actinocorallia aurantiaca</name>
    <dbReference type="NCBI Taxonomy" id="46204"/>
    <lineage>
        <taxon>Bacteria</taxon>
        <taxon>Bacillati</taxon>
        <taxon>Actinomycetota</taxon>
        <taxon>Actinomycetes</taxon>
        <taxon>Streptosporangiales</taxon>
        <taxon>Thermomonosporaceae</taxon>
        <taxon>Actinocorallia</taxon>
    </lineage>
</organism>
<evidence type="ECO:0000256" key="1">
    <source>
        <dbReference type="SAM" id="MobiDB-lite"/>
    </source>
</evidence>
<feature type="compositionally biased region" description="Basic residues" evidence="1">
    <location>
        <begin position="64"/>
        <end position="74"/>
    </location>
</feature>